<keyword evidence="3" id="KW-1185">Reference proteome</keyword>
<evidence type="ECO:0000313" key="2">
    <source>
        <dbReference type="EMBL" id="TNN29959.1"/>
    </source>
</evidence>
<proteinExistence type="predicted"/>
<organism evidence="2 3">
    <name type="scientific">Liparis tanakae</name>
    <name type="common">Tanaka's snailfish</name>
    <dbReference type="NCBI Taxonomy" id="230148"/>
    <lineage>
        <taxon>Eukaryota</taxon>
        <taxon>Metazoa</taxon>
        <taxon>Chordata</taxon>
        <taxon>Craniata</taxon>
        <taxon>Vertebrata</taxon>
        <taxon>Euteleostomi</taxon>
        <taxon>Actinopterygii</taxon>
        <taxon>Neopterygii</taxon>
        <taxon>Teleostei</taxon>
        <taxon>Neoteleostei</taxon>
        <taxon>Acanthomorphata</taxon>
        <taxon>Eupercaria</taxon>
        <taxon>Perciformes</taxon>
        <taxon>Cottioidei</taxon>
        <taxon>Cottales</taxon>
        <taxon>Liparidae</taxon>
        <taxon>Liparis</taxon>
    </lineage>
</organism>
<protein>
    <submittedName>
        <fullName evidence="2">Uncharacterized protein</fullName>
    </submittedName>
</protein>
<feature type="compositionally biased region" description="Basic and acidic residues" evidence="1">
    <location>
        <begin position="11"/>
        <end position="25"/>
    </location>
</feature>
<accession>A0A4Z2EMF6</accession>
<dbReference type="EMBL" id="SRLO01004995">
    <property type="protein sequence ID" value="TNN29959.1"/>
    <property type="molecule type" value="Genomic_DNA"/>
</dbReference>
<comment type="caution">
    <text evidence="2">The sequence shown here is derived from an EMBL/GenBank/DDBJ whole genome shotgun (WGS) entry which is preliminary data.</text>
</comment>
<evidence type="ECO:0000313" key="3">
    <source>
        <dbReference type="Proteomes" id="UP000314294"/>
    </source>
</evidence>
<dbReference type="Proteomes" id="UP000314294">
    <property type="component" value="Unassembled WGS sequence"/>
</dbReference>
<reference evidence="2 3" key="1">
    <citation type="submission" date="2019-03" db="EMBL/GenBank/DDBJ databases">
        <title>First draft genome of Liparis tanakae, snailfish: a comprehensive survey of snailfish specific genes.</title>
        <authorList>
            <person name="Kim W."/>
            <person name="Song I."/>
            <person name="Jeong J.-H."/>
            <person name="Kim D."/>
            <person name="Kim S."/>
            <person name="Ryu S."/>
            <person name="Song J.Y."/>
            <person name="Lee S.K."/>
        </authorList>
    </citation>
    <scope>NUCLEOTIDE SEQUENCE [LARGE SCALE GENOMIC DNA]</scope>
    <source>
        <tissue evidence="2">Muscle</tissue>
    </source>
</reference>
<feature type="region of interest" description="Disordered" evidence="1">
    <location>
        <begin position="1"/>
        <end position="25"/>
    </location>
</feature>
<name>A0A4Z2EMF6_9TELE</name>
<evidence type="ECO:0000256" key="1">
    <source>
        <dbReference type="SAM" id="MobiDB-lite"/>
    </source>
</evidence>
<dbReference type="AlphaFoldDB" id="A0A4Z2EMF6"/>
<sequence length="71" mass="8433">MTKTNVVIRNDVQRTTDADRDSRDREARLRMCRPLYVCSSYDMEYASSYRRRRSRGGDSQGLIVQRLMGRR</sequence>
<gene>
    <name evidence="2" type="ORF">EYF80_059889</name>
</gene>